<sequence>MEILPKTSKKGVFAGGDVTTGHSTVVSAIAAGRQAARSIGEYLTGEPAEEESLYKGFVKRSKGCLTHTEAVKPNILPKEKRSADLEQTNF</sequence>
<evidence type="ECO:0000313" key="2">
    <source>
        <dbReference type="Proteomes" id="UP000474104"/>
    </source>
</evidence>
<evidence type="ECO:0008006" key="3">
    <source>
        <dbReference type="Google" id="ProtNLM"/>
    </source>
</evidence>
<protein>
    <recommendedName>
        <fullName evidence="3">FAD/NAD(P)-binding domain-containing protein</fullName>
    </recommendedName>
</protein>
<gene>
    <name evidence="1" type="ORF">FMM80_06805</name>
</gene>
<proteinExistence type="predicted"/>
<dbReference type="InterPro" id="IPR036188">
    <property type="entry name" value="FAD/NAD-bd_sf"/>
</dbReference>
<dbReference type="RefSeq" id="WP_004070958.1">
    <property type="nucleotide sequence ID" value="NZ_CASCYM010000050.1"/>
</dbReference>
<dbReference type="Proteomes" id="UP000474104">
    <property type="component" value="Unassembled WGS sequence"/>
</dbReference>
<evidence type="ECO:0000313" key="1">
    <source>
        <dbReference type="EMBL" id="NDO68412.1"/>
    </source>
</evidence>
<reference evidence="1 2" key="1">
    <citation type="submission" date="2019-07" db="EMBL/GenBank/DDBJ databases">
        <title>Draft genome sequences of 15 bacterial species constituting the stable defined intestinal microbiota of the GM15 gnotobiotic mouse model.</title>
        <authorList>
            <person name="Elie C."/>
            <person name="Mathieu A."/>
            <person name="Saliou A."/>
            <person name="Darnaud M."/>
            <person name="Leulier F."/>
            <person name="Tamellini A."/>
        </authorList>
    </citation>
    <scope>NUCLEOTIDE SEQUENCE [LARGE SCALE GENOMIC DNA]</scope>
    <source>
        <strain evidence="2">ASF 502</strain>
    </source>
</reference>
<dbReference type="Gene3D" id="3.50.50.60">
    <property type="entry name" value="FAD/NAD(P)-binding domain"/>
    <property type="match status" value="1"/>
</dbReference>
<name>A0A9X5C959_9FIRM</name>
<dbReference type="AlphaFoldDB" id="A0A9X5C959"/>
<organism evidence="1 2">
    <name type="scientific">Schaedlerella arabinosiphila</name>
    <dbReference type="NCBI Taxonomy" id="2044587"/>
    <lineage>
        <taxon>Bacteria</taxon>
        <taxon>Bacillati</taxon>
        <taxon>Bacillota</taxon>
        <taxon>Clostridia</taxon>
        <taxon>Lachnospirales</taxon>
        <taxon>Lachnospiraceae</taxon>
        <taxon>Schaedlerella</taxon>
    </lineage>
</organism>
<dbReference type="SUPFAM" id="SSF51905">
    <property type="entry name" value="FAD/NAD(P)-binding domain"/>
    <property type="match status" value="1"/>
</dbReference>
<dbReference type="EMBL" id="VIRB01000045">
    <property type="protein sequence ID" value="NDO68412.1"/>
    <property type="molecule type" value="Genomic_DNA"/>
</dbReference>
<accession>A0A9X5C959</accession>
<comment type="caution">
    <text evidence="1">The sequence shown here is derived from an EMBL/GenBank/DDBJ whole genome shotgun (WGS) entry which is preliminary data.</text>
</comment>